<dbReference type="EMBL" id="FQZG01000011">
    <property type="protein sequence ID" value="SHI67684.1"/>
    <property type="molecule type" value="Genomic_DNA"/>
</dbReference>
<evidence type="ECO:0000313" key="1">
    <source>
        <dbReference type="EMBL" id="SHI67684.1"/>
    </source>
</evidence>
<dbReference type="Proteomes" id="UP000184512">
    <property type="component" value="Unassembled WGS sequence"/>
</dbReference>
<reference evidence="1 2" key="1">
    <citation type="submission" date="2016-11" db="EMBL/GenBank/DDBJ databases">
        <authorList>
            <person name="Jaros S."/>
            <person name="Januszkiewicz K."/>
            <person name="Wedrychowicz H."/>
        </authorList>
    </citation>
    <scope>NUCLEOTIDE SEQUENCE [LARGE SCALE GENOMIC DNA]</scope>
    <source>
        <strain evidence="1 2">DSM 12906</strain>
    </source>
</reference>
<dbReference type="STRING" id="1123357.SAMN02745244_00828"/>
<evidence type="ECO:0000313" key="2">
    <source>
        <dbReference type="Proteomes" id="UP000184512"/>
    </source>
</evidence>
<dbReference type="RefSeq" id="WP_073186290.1">
    <property type="nucleotide sequence ID" value="NZ_FQZG01000011.1"/>
</dbReference>
<proteinExistence type="predicted"/>
<accession>A0A1M6D3M4</accession>
<keyword evidence="2" id="KW-1185">Reference proteome</keyword>
<organism evidence="1 2">
    <name type="scientific">Tessaracoccus bendigoensis DSM 12906</name>
    <dbReference type="NCBI Taxonomy" id="1123357"/>
    <lineage>
        <taxon>Bacteria</taxon>
        <taxon>Bacillati</taxon>
        <taxon>Actinomycetota</taxon>
        <taxon>Actinomycetes</taxon>
        <taxon>Propionibacteriales</taxon>
        <taxon>Propionibacteriaceae</taxon>
        <taxon>Tessaracoccus</taxon>
    </lineage>
</organism>
<protein>
    <recommendedName>
        <fullName evidence="3">DUF4192 domain-containing protein</fullName>
    </recommendedName>
</protein>
<dbReference type="Pfam" id="PF13830">
    <property type="entry name" value="DUF4192"/>
    <property type="match status" value="1"/>
</dbReference>
<evidence type="ECO:0008006" key="3">
    <source>
        <dbReference type="Google" id="ProtNLM"/>
    </source>
</evidence>
<gene>
    <name evidence="1" type="ORF">SAMN02745244_00828</name>
</gene>
<dbReference type="OrthoDB" id="3264463at2"/>
<dbReference type="InterPro" id="IPR025447">
    <property type="entry name" value="DUF4192"/>
</dbReference>
<dbReference type="AlphaFoldDB" id="A0A1M6D3M4"/>
<name>A0A1M6D3M4_9ACTN</name>
<sequence length="296" mass="31960">MQTPLIRGNSRADLLALPAIMLGFHPQQSCVVLALEGPTVRFCMRVDLDWFAADFDGIADQLLNAADQAGADGFVLIGFGDPDVASITVAELVEVLGPEQVIEALVADGGRYWSMLSPDEAVGYRFDTSTVAAQAVYHGVNVCQDRDSAVAPVTLSSPPAGHVIQAAERHVAQLDADAGMDLLESLAEADKIRPQDALLLAVLLDDEARFGELLNRLRTWTAERYWARLVEARAVCPARFEANVLALLAVASWLSGRGAAQTSCLEQLSVRAPSHPVLSMLSRLHRDGVPPRLWDE</sequence>